<dbReference type="Gene3D" id="3.40.5.90">
    <property type="entry name" value="CDGSH iron-sulfur domain, mitoNEET-type"/>
    <property type="match status" value="1"/>
</dbReference>
<keyword evidence="3" id="KW-1185">Reference proteome</keyword>
<sequence>MTNSRMNPKVDEFLSKTKKWKEEFEKLRNIVLDCELTEEFKWMHPCYTLDEKNIVLIHGFKEYCALLFHKGALLQDAHGILIQQTENVQAGRQIRFTNVQEIVEMETILKAYIYEAIEVEKAGLEVKKKEHKEFIIPEELHKKFDEKPNFKTAFESLTPGRQRAYILYFSQPKQSKTRESRIEKYIQRIFDGKGLNDCTCGLSQKQPNCDGSHKSLKA</sequence>
<dbReference type="InterPro" id="IPR016786">
    <property type="entry name" value="YdeI_bac"/>
</dbReference>
<dbReference type="Pfam" id="PF08818">
    <property type="entry name" value="DUF1801"/>
    <property type="match status" value="1"/>
</dbReference>
<dbReference type="Pfam" id="PF13376">
    <property type="entry name" value="OmdA"/>
    <property type="match status" value="1"/>
</dbReference>
<dbReference type="Proteomes" id="UP000682134">
    <property type="component" value="Unassembled WGS sequence"/>
</dbReference>
<dbReference type="RefSeq" id="WP_209407363.1">
    <property type="nucleotide sequence ID" value="NZ_JAGIYQ010000017.1"/>
</dbReference>
<dbReference type="Gene3D" id="3.90.1150.200">
    <property type="match status" value="1"/>
</dbReference>
<evidence type="ECO:0000313" key="2">
    <source>
        <dbReference type="EMBL" id="MBP0726949.1"/>
    </source>
</evidence>
<dbReference type="InterPro" id="IPR042216">
    <property type="entry name" value="MitoNEET_CISD"/>
</dbReference>
<reference evidence="2" key="1">
    <citation type="submission" date="2021-04" db="EMBL/GenBank/DDBJ databases">
        <title>Genome seq and assembly of Bacillus sp.</title>
        <authorList>
            <person name="Chhetri G."/>
        </authorList>
    </citation>
    <scope>NUCLEOTIDE SEQUENCE</scope>
    <source>
        <strain evidence="2">RG28</strain>
    </source>
</reference>
<dbReference type="InterPro" id="IPR014922">
    <property type="entry name" value="YdhG-like"/>
</dbReference>
<gene>
    <name evidence="2" type="ORF">J5Y03_17460</name>
</gene>
<evidence type="ECO:0000313" key="3">
    <source>
        <dbReference type="Proteomes" id="UP000682134"/>
    </source>
</evidence>
<dbReference type="AlphaFoldDB" id="A0A940SLB5"/>
<feature type="domain" description="YdhG-like" evidence="1">
    <location>
        <begin position="20"/>
        <end position="117"/>
    </location>
</feature>
<dbReference type="PIRSF" id="PIRSF021308">
    <property type="entry name" value="UCP021308"/>
    <property type="match status" value="1"/>
</dbReference>
<evidence type="ECO:0000259" key="1">
    <source>
        <dbReference type="Pfam" id="PF08818"/>
    </source>
</evidence>
<protein>
    <submittedName>
        <fullName evidence="2">YdeI/OmpD-associated family protein</fullName>
    </submittedName>
</protein>
<accession>A0A940SLB5</accession>
<dbReference type="EMBL" id="JAGIYQ010000017">
    <property type="protein sequence ID" value="MBP0726949.1"/>
    <property type="molecule type" value="Genomic_DNA"/>
</dbReference>
<comment type="caution">
    <text evidence="2">The sequence shown here is derived from an EMBL/GenBank/DDBJ whole genome shotgun (WGS) entry which is preliminary data.</text>
</comment>
<dbReference type="SUPFAM" id="SSF159888">
    <property type="entry name" value="YdhG-like"/>
    <property type="match status" value="1"/>
</dbReference>
<organism evidence="2 3">
    <name type="scientific">Gottfriedia endophytica</name>
    <dbReference type="NCBI Taxonomy" id="2820819"/>
    <lineage>
        <taxon>Bacteria</taxon>
        <taxon>Bacillati</taxon>
        <taxon>Bacillota</taxon>
        <taxon>Bacilli</taxon>
        <taxon>Bacillales</taxon>
        <taxon>Bacillaceae</taxon>
        <taxon>Gottfriedia</taxon>
    </lineage>
</organism>
<name>A0A940SLB5_9BACI</name>
<proteinExistence type="predicted"/>